<protein>
    <recommendedName>
        <fullName evidence="3">Glycosyl transferase family 2</fullName>
    </recommendedName>
</protein>
<accession>A0A1H3J7V5</accession>
<proteinExistence type="predicted"/>
<dbReference type="OrthoDB" id="7820657at2"/>
<reference evidence="1 2" key="1">
    <citation type="submission" date="2016-10" db="EMBL/GenBank/DDBJ databases">
        <authorList>
            <person name="de Groot N.N."/>
        </authorList>
    </citation>
    <scope>NUCLEOTIDE SEQUENCE [LARGE SCALE GENOMIC DNA]</scope>
    <source>
        <strain evidence="1 2">DSM 26880</strain>
    </source>
</reference>
<evidence type="ECO:0000313" key="2">
    <source>
        <dbReference type="Proteomes" id="UP000199286"/>
    </source>
</evidence>
<evidence type="ECO:0008006" key="3">
    <source>
        <dbReference type="Google" id="ProtNLM"/>
    </source>
</evidence>
<name>A0A1H3J7V5_9RHOB</name>
<dbReference type="EMBL" id="FNPF01000006">
    <property type="protein sequence ID" value="SDY35639.1"/>
    <property type="molecule type" value="Genomic_DNA"/>
</dbReference>
<gene>
    <name evidence="1" type="ORF">SAMN05444340_10689</name>
</gene>
<keyword evidence="2" id="KW-1185">Reference proteome</keyword>
<evidence type="ECO:0000313" key="1">
    <source>
        <dbReference type="EMBL" id="SDY35639.1"/>
    </source>
</evidence>
<organism evidence="1 2">
    <name type="scientific">Citreimonas salinaria</name>
    <dbReference type="NCBI Taxonomy" id="321339"/>
    <lineage>
        <taxon>Bacteria</taxon>
        <taxon>Pseudomonadati</taxon>
        <taxon>Pseudomonadota</taxon>
        <taxon>Alphaproteobacteria</taxon>
        <taxon>Rhodobacterales</taxon>
        <taxon>Roseobacteraceae</taxon>
        <taxon>Citreimonas</taxon>
    </lineage>
</organism>
<dbReference type="Proteomes" id="UP000199286">
    <property type="component" value="Unassembled WGS sequence"/>
</dbReference>
<dbReference type="STRING" id="321339.SAMN05444340_10689"/>
<dbReference type="RefSeq" id="WP_089882696.1">
    <property type="nucleotide sequence ID" value="NZ_FNPF01000006.1"/>
</dbReference>
<dbReference type="AlphaFoldDB" id="A0A1H3J7V5"/>
<sequence length="286" mass="32772">MHYPDVETFARRGLRGLPPGPVALIFAEDSAALDATLRHHQRHGLTVVLLGAPDLAVAEDLSDLPRVDLDAAEPDAVLRAVSRIADAAPGRWFYWGYNAEFLFYPFAETRRVGEMLSFHAQERREAMLTYVIDLYAGDLGRHPDAVALDDAWLDRMGYYAAARIDPATAKPRERQLDIHGGLRWRFEEHVPPDRRRIDRIALFRARRGLTLRPDHTLSVEEMNTYACPWHNSLTAAVMSFRAAKALRFNPDSREAIDTFRWRNSVPFQWHSRQLLDLGFIEPGQWF</sequence>